<dbReference type="PROSITE" id="PS50213">
    <property type="entry name" value="FAS1"/>
    <property type="match status" value="1"/>
</dbReference>
<dbReference type="Pfam" id="PF02469">
    <property type="entry name" value="Fasciclin"/>
    <property type="match status" value="1"/>
</dbReference>
<feature type="signal peptide" evidence="1">
    <location>
        <begin position="1"/>
        <end position="22"/>
    </location>
</feature>
<sequence length="182" mass="17805">MIARVTLLGAAALALGACNKGADGNAATANQAGTNAAAPSAAKGTLADLIARPDAARFAAAVRSVGMEPVLKGPGPYTLLLPTDAAMNAAGDLGTDKQKLTRLLSNHVLPGTITAADIGKAIDGHGGKAQLATMAGTTLTATRQGNAIRLSGPNGAATVTGAEEVVGNGIVHRIDAVLKPAG</sequence>
<proteinExistence type="predicted"/>
<keyword evidence="4" id="KW-1185">Reference proteome</keyword>
<dbReference type="InterPro" id="IPR036378">
    <property type="entry name" value="FAS1_dom_sf"/>
</dbReference>
<dbReference type="InterPro" id="IPR050904">
    <property type="entry name" value="Adhesion/Biosynth-related"/>
</dbReference>
<protein>
    <submittedName>
        <fullName evidence="3">Fasciclin domain-containing protein</fullName>
    </submittedName>
</protein>
<dbReference type="PANTHER" id="PTHR10900">
    <property type="entry name" value="PERIOSTIN-RELATED"/>
    <property type="match status" value="1"/>
</dbReference>
<feature type="chain" id="PRO_5047254986" evidence="1">
    <location>
        <begin position="23"/>
        <end position="182"/>
    </location>
</feature>
<name>A0ABT3JF25_9SPHN</name>
<dbReference type="SMART" id="SM00554">
    <property type="entry name" value="FAS1"/>
    <property type="match status" value="1"/>
</dbReference>
<dbReference type="InterPro" id="IPR000782">
    <property type="entry name" value="FAS1_domain"/>
</dbReference>
<feature type="domain" description="FAS1" evidence="2">
    <location>
        <begin position="42"/>
        <end position="178"/>
    </location>
</feature>
<gene>
    <name evidence="3" type="ORF">OMW55_07665</name>
</gene>
<dbReference type="Gene3D" id="2.30.180.10">
    <property type="entry name" value="FAS1 domain"/>
    <property type="match status" value="1"/>
</dbReference>
<dbReference type="EMBL" id="JAPDOB010000002">
    <property type="protein sequence ID" value="MCW3797678.1"/>
    <property type="molecule type" value="Genomic_DNA"/>
</dbReference>
<dbReference type="PANTHER" id="PTHR10900:SF77">
    <property type="entry name" value="FI19380P1"/>
    <property type="match status" value="1"/>
</dbReference>
<dbReference type="PROSITE" id="PS51257">
    <property type="entry name" value="PROKAR_LIPOPROTEIN"/>
    <property type="match status" value="1"/>
</dbReference>
<evidence type="ECO:0000313" key="4">
    <source>
        <dbReference type="Proteomes" id="UP001526246"/>
    </source>
</evidence>
<comment type="caution">
    <text evidence="3">The sequence shown here is derived from an EMBL/GenBank/DDBJ whole genome shotgun (WGS) entry which is preliminary data.</text>
</comment>
<reference evidence="3 4" key="1">
    <citation type="submission" date="2022-10" db="EMBL/GenBank/DDBJ databases">
        <title>Sphingomonas sp.</title>
        <authorList>
            <person name="Jin C."/>
        </authorList>
    </citation>
    <scope>NUCLEOTIDE SEQUENCE [LARGE SCALE GENOMIC DNA]</scope>
    <source>
        <strain evidence="3 4">BN140010</strain>
    </source>
</reference>
<evidence type="ECO:0000256" key="1">
    <source>
        <dbReference type="SAM" id="SignalP"/>
    </source>
</evidence>
<dbReference type="SUPFAM" id="SSF82153">
    <property type="entry name" value="FAS1 domain"/>
    <property type="match status" value="1"/>
</dbReference>
<keyword evidence="1" id="KW-0732">Signal</keyword>
<accession>A0ABT3JF25</accession>
<evidence type="ECO:0000259" key="2">
    <source>
        <dbReference type="PROSITE" id="PS50213"/>
    </source>
</evidence>
<organism evidence="3 4">
    <name type="scientific">Sphingomonas arvum</name>
    <dbReference type="NCBI Taxonomy" id="2992113"/>
    <lineage>
        <taxon>Bacteria</taxon>
        <taxon>Pseudomonadati</taxon>
        <taxon>Pseudomonadota</taxon>
        <taxon>Alphaproteobacteria</taxon>
        <taxon>Sphingomonadales</taxon>
        <taxon>Sphingomonadaceae</taxon>
        <taxon>Sphingomonas</taxon>
    </lineage>
</organism>
<evidence type="ECO:0000313" key="3">
    <source>
        <dbReference type="EMBL" id="MCW3797678.1"/>
    </source>
</evidence>
<dbReference type="RefSeq" id="WP_264882139.1">
    <property type="nucleotide sequence ID" value="NZ_JAPDOB010000002.1"/>
</dbReference>
<dbReference type="Proteomes" id="UP001526246">
    <property type="component" value="Unassembled WGS sequence"/>
</dbReference>